<dbReference type="InterPro" id="IPR024438">
    <property type="entry name" value="Staygreen"/>
</dbReference>
<keyword evidence="1" id="KW-0809">Transit peptide</keyword>
<feature type="domain" description="Staygreen protein" evidence="2">
    <location>
        <begin position="50"/>
        <end position="192"/>
    </location>
</feature>
<proteinExistence type="predicted"/>
<comment type="caution">
    <text evidence="3">The sequence shown here is derived from an EMBL/GenBank/DDBJ whole genome shotgun (WGS) entry which is preliminary data.</text>
</comment>
<sequence>MSLKTSNLVPLTQYNVLENNFFCSKNKATSMTASKQENNKGDGGKYMERLDPQKLYVEFRPGVTTTEPILGRKYTLTHSDITAELFLTIGLQFAYDKITSMRDEVLGEWRNSNSGLFLYIYVYIGDFGSIMNSIRNTIFRRELPLALEAIVYGDNEFFVAHPQLNYAPIWIYFDSIDPSYKRFEYLGTPIDYK</sequence>
<dbReference type="Pfam" id="PF12638">
    <property type="entry name" value="Staygreen"/>
    <property type="match status" value="1"/>
</dbReference>
<organism evidence="3 4">
    <name type="scientific">Alkalibaculum bacchi</name>
    <dbReference type="NCBI Taxonomy" id="645887"/>
    <lineage>
        <taxon>Bacteria</taxon>
        <taxon>Bacillati</taxon>
        <taxon>Bacillota</taxon>
        <taxon>Clostridia</taxon>
        <taxon>Eubacteriales</taxon>
        <taxon>Eubacteriaceae</taxon>
        <taxon>Alkalibaculum</taxon>
    </lineage>
</organism>
<accession>A0A366I0X9</accession>
<evidence type="ECO:0000256" key="1">
    <source>
        <dbReference type="ARBA" id="ARBA00022946"/>
    </source>
</evidence>
<gene>
    <name evidence="3" type="ORF">DES36_11530</name>
</gene>
<evidence type="ECO:0000313" key="4">
    <source>
        <dbReference type="Proteomes" id="UP000253490"/>
    </source>
</evidence>
<dbReference type="EMBL" id="QNRX01000015">
    <property type="protein sequence ID" value="RBP61032.1"/>
    <property type="molecule type" value="Genomic_DNA"/>
</dbReference>
<evidence type="ECO:0000259" key="2">
    <source>
        <dbReference type="Pfam" id="PF12638"/>
    </source>
</evidence>
<dbReference type="Proteomes" id="UP000253490">
    <property type="component" value="Unassembled WGS sequence"/>
</dbReference>
<keyword evidence="4" id="KW-1185">Reference proteome</keyword>
<name>A0A366I0X9_9FIRM</name>
<dbReference type="PANTHER" id="PTHR31750:SF4">
    <property type="entry name" value="LP06106P"/>
    <property type="match status" value="1"/>
</dbReference>
<dbReference type="PANTHER" id="PTHR31750">
    <property type="entry name" value="PROTEIN STAY-GREEN 1, CHLOROPLASTIC-RELATED"/>
    <property type="match status" value="1"/>
</dbReference>
<protein>
    <submittedName>
        <fullName evidence="3">Staygreen protein</fullName>
    </submittedName>
</protein>
<evidence type="ECO:0000313" key="3">
    <source>
        <dbReference type="EMBL" id="RBP61032.1"/>
    </source>
</evidence>
<dbReference type="AlphaFoldDB" id="A0A366I0X9"/>
<reference evidence="3 4" key="1">
    <citation type="submission" date="2018-06" db="EMBL/GenBank/DDBJ databases">
        <title>Genomic Encyclopedia of Type Strains, Phase IV (KMG-IV): sequencing the most valuable type-strain genomes for metagenomic binning, comparative biology and taxonomic classification.</title>
        <authorList>
            <person name="Goeker M."/>
        </authorList>
    </citation>
    <scope>NUCLEOTIDE SEQUENCE [LARGE SCALE GENOMIC DNA]</scope>
    <source>
        <strain evidence="3 4">DSM 22112</strain>
    </source>
</reference>